<dbReference type="Gramene" id="KXG24235">
    <property type="protein sequence ID" value="KXG24235"/>
    <property type="gene ID" value="SORBI_3007G012400"/>
</dbReference>
<protein>
    <submittedName>
        <fullName evidence="3">Uncharacterized protein</fullName>
    </submittedName>
</protein>
<keyword evidence="4" id="KW-1185">Reference proteome</keyword>
<accession>A0A1B6PFA8</accession>
<keyword evidence="2" id="KW-1133">Transmembrane helix</keyword>
<proteinExistence type="predicted"/>
<gene>
    <name evidence="3" type="ORF">SORBI_3007G012400</name>
</gene>
<keyword evidence="2" id="KW-0472">Membrane</keyword>
<evidence type="ECO:0000313" key="3">
    <source>
        <dbReference type="EMBL" id="KXG24235.1"/>
    </source>
</evidence>
<feature type="transmembrane region" description="Helical" evidence="2">
    <location>
        <begin position="95"/>
        <end position="116"/>
    </location>
</feature>
<keyword evidence="2" id="KW-0812">Transmembrane</keyword>
<name>A0A1B6PFA8_SORBI</name>
<feature type="region of interest" description="Disordered" evidence="1">
    <location>
        <begin position="1"/>
        <end position="36"/>
    </location>
</feature>
<organism evidence="3 4">
    <name type="scientific">Sorghum bicolor</name>
    <name type="common">Sorghum</name>
    <name type="synonym">Sorghum vulgare</name>
    <dbReference type="NCBI Taxonomy" id="4558"/>
    <lineage>
        <taxon>Eukaryota</taxon>
        <taxon>Viridiplantae</taxon>
        <taxon>Streptophyta</taxon>
        <taxon>Embryophyta</taxon>
        <taxon>Tracheophyta</taxon>
        <taxon>Spermatophyta</taxon>
        <taxon>Magnoliopsida</taxon>
        <taxon>Liliopsida</taxon>
        <taxon>Poales</taxon>
        <taxon>Poaceae</taxon>
        <taxon>PACMAD clade</taxon>
        <taxon>Panicoideae</taxon>
        <taxon>Andropogonodae</taxon>
        <taxon>Andropogoneae</taxon>
        <taxon>Sorghinae</taxon>
        <taxon>Sorghum</taxon>
    </lineage>
</organism>
<dbReference type="EMBL" id="CM000766">
    <property type="protein sequence ID" value="KXG24235.1"/>
    <property type="molecule type" value="Genomic_DNA"/>
</dbReference>
<reference evidence="3 4" key="1">
    <citation type="journal article" date="2009" name="Nature">
        <title>The Sorghum bicolor genome and the diversification of grasses.</title>
        <authorList>
            <person name="Paterson A.H."/>
            <person name="Bowers J.E."/>
            <person name="Bruggmann R."/>
            <person name="Dubchak I."/>
            <person name="Grimwood J."/>
            <person name="Gundlach H."/>
            <person name="Haberer G."/>
            <person name="Hellsten U."/>
            <person name="Mitros T."/>
            <person name="Poliakov A."/>
            <person name="Schmutz J."/>
            <person name="Spannagl M."/>
            <person name="Tang H."/>
            <person name="Wang X."/>
            <person name="Wicker T."/>
            <person name="Bharti A.K."/>
            <person name="Chapman J."/>
            <person name="Feltus F.A."/>
            <person name="Gowik U."/>
            <person name="Grigoriev I.V."/>
            <person name="Lyons E."/>
            <person name="Maher C.A."/>
            <person name="Martis M."/>
            <person name="Narechania A."/>
            <person name="Otillar R.P."/>
            <person name="Penning B.W."/>
            <person name="Salamov A.A."/>
            <person name="Wang Y."/>
            <person name="Zhang L."/>
            <person name="Carpita N.C."/>
            <person name="Freeling M."/>
            <person name="Gingle A.R."/>
            <person name="Hash C.T."/>
            <person name="Keller B."/>
            <person name="Klein P."/>
            <person name="Kresovich S."/>
            <person name="McCann M.C."/>
            <person name="Ming R."/>
            <person name="Peterson D.G."/>
            <person name="Mehboob-ur-Rahman"/>
            <person name="Ware D."/>
            <person name="Westhoff P."/>
            <person name="Mayer K.F."/>
            <person name="Messing J."/>
            <person name="Rokhsar D.S."/>
        </authorList>
    </citation>
    <scope>NUCLEOTIDE SEQUENCE [LARGE SCALE GENOMIC DNA]</scope>
    <source>
        <strain evidence="4">cv. BTx623</strain>
    </source>
</reference>
<evidence type="ECO:0000256" key="1">
    <source>
        <dbReference type="SAM" id="MobiDB-lite"/>
    </source>
</evidence>
<feature type="compositionally biased region" description="Basic and acidic residues" evidence="1">
    <location>
        <begin position="1"/>
        <end position="11"/>
    </location>
</feature>
<dbReference type="Proteomes" id="UP000000768">
    <property type="component" value="Chromosome 7"/>
</dbReference>
<dbReference type="AlphaFoldDB" id="A0A1B6PFA8"/>
<dbReference type="OMA" id="GGECYEK"/>
<evidence type="ECO:0000313" key="4">
    <source>
        <dbReference type="Proteomes" id="UP000000768"/>
    </source>
</evidence>
<sequence length="148" mass="16092">MSGTLRRDLPPRDLPPADCTPPTSEGGSGEGAKVDRCSKTKKQIDHFLTSLEEEGVVIDDKIAGIVDAEIAKIKAETSREAINESKRGGITMWSAALTCCGLAIYTVATISVGFLMGADWFERAFREEYARRTGFVIGAHRRTNGEDK</sequence>
<dbReference type="InParanoid" id="A0A1B6PFA8"/>
<dbReference type="OrthoDB" id="690107at2759"/>
<evidence type="ECO:0000256" key="2">
    <source>
        <dbReference type="SAM" id="Phobius"/>
    </source>
</evidence>
<reference evidence="4" key="2">
    <citation type="journal article" date="2018" name="Plant J.">
        <title>The Sorghum bicolor reference genome: improved assembly, gene annotations, a transcriptome atlas, and signatures of genome organization.</title>
        <authorList>
            <person name="McCormick R.F."/>
            <person name="Truong S.K."/>
            <person name="Sreedasyam A."/>
            <person name="Jenkins J."/>
            <person name="Shu S."/>
            <person name="Sims D."/>
            <person name="Kennedy M."/>
            <person name="Amirebrahimi M."/>
            <person name="Weers B.D."/>
            <person name="McKinley B."/>
            <person name="Mattison A."/>
            <person name="Morishige D.T."/>
            <person name="Grimwood J."/>
            <person name="Schmutz J."/>
            <person name="Mullet J.E."/>
        </authorList>
    </citation>
    <scope>NUCLEOTIDE SEQUENCE [LARGE SCALE GENOMIC DNA]</scope>
    <source>
        <strain evidence="4">cv. BTx623</strain>
    </source>
</reference>